<feature type="domain" description="Helicase C-terminal" evidence="7">
    <location>
        <begin position="704"/>
        <end position="876"/>
    </location>
</feature>
<keyword evidence="4" id="KW-0067">ATP-binding</keyword>
<dbReference type="GO" id="GO:0003677">
    <property type="term" value="F:DNA binding"/>
    <property type="evidence" value="ECO:0007669"/>
    <property type="project" value="UniProtKB-KW"/>
</dbReference>
<dbReference type="GO" id="GO:0005524">
    <property type="term" value="F:ATP binding"/>
    <property type="evidence" value="ECO:0007669"/>
    <property type="project" value="UniProtKB-KW"/>
</dbReference>
<dbReference type="Gene3D" id="3.40.50.300">
    <property type="entry name" value="P-loop containing nucleotide triphosphate hydrolases"/>
    <property type="match status" value="2"/>
</dbReference>
<evidence type="ECO:0000256" key="4">
    <source>
        <dbReference type="ARBA" id="ARBA00022840"/>
    </source>
</evidence>
<dbReference type="Pfam" id="PF00271">
    <property type="entry name" value="Helicase_C"/>
    <property type="match status" value="1"/>
</dbReference>
<dbReference type="Gene3D" id="3.30.65.10">
    <property type="entry name" value="Bacterial Topoisomerase I, domain 1"/>
    <property type="match status" value="1"/>
</dbReference>
<organism evidence="8 9">
    <name type="scientific">Candidatus Desantisbacteria bacterium CG_4_10_14_0_8_um_filter_39_17</name>
    <dbReference type="NCBI Taxonomy" id="1974542"/>
    <lineage>
        <taxon>Bacteria</taxon>
        <taxon>Candidatus Desantisiibacteriota</taxon>
    </lineage>
</organism>
<evidence type="ECO:0000259" key="6">
    <source>
        <dbReference type="PROSITE" id="PS51192"/>
    </source>
</evidence>
<dbReference type="EMBL" id="PFMS01000101">
    <property type="protein sequence ID" value="PIZ15221.1"/>
    <property type="molecule type" value="Genomic_DNA"/>
</dbReference>
<keyword evidence="1" id="KW-0547">Nucleotide-binding</keyword>
<keyword evidence="2" id="KW-0378">Hydrolase</keyword>
<dbReference type="InterPro" id="IPR014001">
    <property type="entry name" value="Helicase_ATP-bd"/>
</dbReference>
<evidence type="ECO:0000259" key="7">
    <source>
        <dbReference type="PROSITE" id="PS51194"/>
    </source>
</evidence>
<dbReference type="PROSITE" id="PS00690">
    <property type="entry name" value="DEAH_ATP_HELICASE"/>
    <property type="match status" value="1"/>
</dbReference>
<dbReference type="PANTHER" id="PTHR13710">
    <property type="entry name" value="DNA HELICASE RECQ FAMILY MEMBER"/>
    <property type="match status" value="1"/>
</dbReference>
<feature type="domain" description="Helicase ATP-binding" evidence="6">
    <location>
        <begin position="489"/>
        <end position="668"/>
    </location>
</feature>
<evidence type="ECO:0000256" key="5">
    <source>
        <dbReference type="ARBA" id="ARBA00023125"/>
    </source>
</evidence>
<evidence type="ECO:0000313" key="9">
    <source>
        <dbReference type="Proteomes" id="UP000234145"/>
    </source>
</evidence>
<proteinExistence type="predicted"/>
<dbReference type="NCBIfam" id="TIGR00614">
    <property type="entry name" value="recQ_fam"/>
    <property type="match status" value="1"/>
</dbReference>
<dbReference type="SUPFAM" id="SSF57783">
    <property type="entry name" value="Zinc beta-ribbon"/>
    <property type="match status" value="1"/>
</dbReference>
<dbReference type="InterPro" id="IPR011545">
    <property type="entry name" value="DEAD/DEAH_box_helicase_dom"/>
</dbReference>
<dbReference type="Pfam" id="PF00270">
    <property type="entry name" value="DEAD"/>
    <property type="match status" value="1"/>
</dbReference>
<reference evidence="9" key="1">
    <citation type="submission" date="2017-09" db="EMBL/GenBank/DDBJ databases">
        <title>Depth-based differentiation of microbial function through sediment-hosted aquifers and enrichment of novel symbionts in the deep terrestrial subsurface.</title>
        <authorList>
            <person name="Probst A.J."/>
            <person name="Ladd B."/>
            <person name="Jarett J.K."/>
            <person name="Geller-Mcgrath D.E."/>
            <person name="Sieber C.M.K."/>
            <person name="Emerson J.B."/>
            <person name="Anantharaman K."/>
            <person name="Thomas B.C."/>
            <person name="Malmstrom R."/>
            <person name="Stieglmeier M."/>
            <person name="Klingl A."/>
            <person name="Woyke T."/>
            <person name="Ryan C.M."/>
            <person name="Banfield J.F."/>
        </authorList>
    </citation>
    <scope>NUCLEOTIDE SEQUENCE [LARGE SCALE GENOMIC DNA]</scope>
</reference>
<dbReference type="SMART" id="SM00487">
    <property type="entry name" value="DEXDc"/>
    <property type="match status" value="1"/>
</dbReference>
<dbReference type="GO" id="GO:0006265">
    <property type="term" value="P:DNA topological change"/>
    <property type="evidence" value="ECO:0007669"/>
    <property type="project" value="InterPro"/>
</dbReference>
<evidence type="ECO:0000313" key="8">
    <source>
        <dbReference type="EMBL" id="PIZ15221.1"/>
    </source>
</evidence>
<dbReference type="CDD" id="cd17920">
    <property type="entry name" value="DEXHc_RecQ"/>
    <property type="match status" value="1"/>
</dbReference>
<dbReference type="InterPro" id="IPR027417">
    <property type="entry name" value="P-loop_NTPase"/>
</dbReference>
<dbReference type="PROSITE" id="PS51194">
    <property type="entry name" value="HELICASE_CTER"/>
    <property type="match status" value="1"/>
</dbReference>
<dbReference type="GO" id="GO:0005694">
    <property type="term" value="C:chromosome"/>
    <property type="evidence" value="ECO:0007669"/>
    <property type="project" value="InterPro"/>
</dbReference>
<dbReference type="GO" id="GO:0009378">
    <property type="term" value="F:four-way junction helicase activity"/>
    <property type="evidence" value="ECO:0007669"/>
    <property type="project" value="TreeGrafter"/>
</dbReference>
<gene>
    <name evidence="8" type="ORF">COY51_05885</name>
</gene>
<protein>
    <recommendedName>
        <fullName evidence="10">RecQ family ATP-dependent DNA helicase</fullName>
    </recommendedName>
</protein>
<dbReference type="GO" id="GO:0003916">
    <property type="term" value="F:DNA topoisomerase activity"/>
    <property type="evidence" value="ECO:0007669"/>
    <property type="project" value="InterPro"/>
</dbReference>
<dbReference type="SMART" id="SM00490">
    <property type="entry name" value="HELICc"/>
    <property type="match status" value="1"/>
</dbReference>
<sequence length="1230" mass="141310">MMSTPRCPKCGFPMVIRRTRRGANAGGNFYGCSRYPKCKATIPFESVVTEEEPKKERRPLTETFFPRTLRAREKFKDYQVKFFETVAVPESLLGEINDEDVEEEILKAFSQWRVDFPFGKSESILSDRQRQIISILEKILTRGKITLLSLQLEKEFKEMFLRSLKTEFPLSIVKYLVFKNYQKRSKDLWLDSKEETIFYENILPKFLGGNYEQFVLPQIEISSLLPPGIGAADYQRADFGIFHPELENKIIVEIDGEQHKSHIESDKERDNTLQRYGYAVIRIPAIEIQKGSGPQLSVLQAKLTTKEQDLDDNLISSHKEIIKFIQSIKLGHQIQIVLLQAIQSGFLNLEETGPWHIIGDLDAVGLFNEKESFTILKKSVMDFIKLLENLCNLYSVKIRTGEPCFNFSSDQMAEEIPNAVYISFTDKFLTNLTTFYVQNIYFPFHIVNSSFSAPPVTTGLEKPEEKDLEYFLQYIFRKPNFWEGQYDGILRALQGKDALLLLPTGAGKSLVYQLVSFLLSGRTIIIDPIIALMEDQIDNLSMMGIDRCIAITSQIADTDDRLRAIQLFGQGEYLFAFIAPERFQTVEFRESLRTLTTHTPIALIVVDEAHCVSEWGHDFRTAYLNIGRTGRIYCESNGHIPPLLALTGTASRAVLKDVQRELLIEDFDATITPKSFDRPELKFLIIYSLSKEKTARLKGCIGQMLPNLFNATTSTFYQARGKDTYSGLVFCPHVNGEFGIVRVSDEIRKDLGIPADYYSGKEPKFWNPKEYQLIKHRRTKEFKRNKIPLLICTKAFGMGIDKPNIRYTIHYGIPPSIESFYQEAGRAGRDRRTSYCLILASNDDPKRTEKLLNPNTKVEDVALTIQSIPWEENDDITRVLYFHTNAFKGIDQEKRDVEEVIRHLGDITKKGTRTLTIPSKITERVKKETKRDVFRQAREIVEKALHRLLLIGVISDYTIDYSQDDFTVKLSGATKEEIIETYGKYIESYGDVSKKQIEIEKASQFLHLPLAEFIMEMIDLLLHFIYEVIEKGRRRAISEIFFASIDSPSDSAFRRRILRHLEATEFSEKLEKIITDEKCGITQAKNAFNIIRSSNEAAEFRGQVSRYLESYPDHPALLMLRSLSEISSRDRNTEVTKQNFLASISSALTNYGLNNNVVFEFATWAVLHIGKRDKKLCEELITELLQSYPTRDFARTLIEQLPIMLSEIPAWFLLAKLQYNCKFLISKNGG</sequence>
<keyword evidence="3" id="KW-0347">Helicase</keyword>
<evidence type="ECO:0000256" key="3">
    <source>
        <dbReference type="ARBA" id="ARBA00022806"/>
    </source>
</evidence>
<dbReference type="Proteomes" id="UP000234145">
    <property type="component" value="Unassembled WGS sequence"/>
</dbReference>
<evidence type="ECO:0000256" key="1">
    <source>
        <dbReference type="ARBA" id="ARBA00022741"/>
    </source>
</evidence>
<accession>A0A2H9PA58</accession>
<dbReference type="GO" id="GO:0000724">
    <property type="term" value="P:double-strand break repair via homologous recombination"/>
    <property type="evidence" value="ECO:0007669"/>
    <property type="project" value="TreeGrafter"/>
</dbReference>
<dbReference type="AlphaFoldDB" id="A0A2H9PA58"/>
<dbReference type="Pfam" id="PF01396">
    <property type="entry name" value="Zn_ribbon_Top1"/>
    <property type="match status" value="1"/>
</dbReference>
<evidence type="ECO:0008006" key="10">
    <source>
        <dbReference type="Google" id="ProtNLM"/>
    </source>
</evidence>
<keyword evidence="5" id="KW-0238">DNA-binding</keyword>
<dbReference type="InterPro" id="IPR004589">
    <property type="entry name" value="DNA_helicase_ATP-dep_RecQ"/>
</dbReference>
<dbReference type="InterPro" id="IPR002464">
    <property type="entry name" value="DNA/RNA_helicase_DEAH_CS"/>
</dbReference>
<dbReference type="InterPro" id="IPR007569">
    <property type="entry name" value="DUF559"/>
</dbReference>
<comment type="caution">
    <text evidence="8">The sequence shown here is derived from an EMBL/GenBank/DDBJ whole genome shotgun (WGS) entry which is preliminary data.</text>
</comment>
<dbReference type="GO" id="GO:0043138">
    <property type="term" value="F:3'-5' DNA helicase activity"/>
    <property type="evidence" value="ECO:0007669"/>
    <property type="project" value="TreeGrafter"/>
</dbReference>
<dbReference type="GO" id="GO:0016787">
    <property type="term" value="F:hydrolase activity"/>
    <property type="evidence" value="ECO:0007669"/>
    <property type="project" value="UniProtKB-KW"/>
</dbReference>
<dbReference type="PANTHER" id="PTHR13710:SF108">
    <property type="entry name" value="ATP-DEPENDENT DNA HELICASE Q4"/>
    <property type="match status" value="1"/>
</dbReference>
<dbReference type="PROSITE" id="PS51192">
    <property type="entry name" value="HELICASE_ATP_BIND_1"/>
    <property type="match status" value="1"/>
</dbReference>
<dbReference type="Gene3D" id="3.40.960.10">
    <property type="entry name" value="VSR Endonuclease"/>
    <property type="match status" value="1"/>
</dbReference>
<dbReference type="SUPFAM" id="SSF52540">
    <property type="entry name" value="P-loop containing nucleoside triphosphate hydrolases"/>
    <property type="match status" value="1"/>
</dbReference>
<dbReference type="InterPro" id="IPR013498">
    <property type="entry name" value="Topo_IA_Znf"/>
</dbReference>
<dbReference type="InterPro" id="IPR001650">
    <property type="entry name" value="Helicase_C-like"/>
</dbReference>
<dbReference type="Pfam" id="PF04480">
    <property type="entry name" value="DUF559"/>
    <property type="match status" value="1"/>
</dbReference>
<name>A0A2H9PA58_9BACT</name>
<dbReference type="GO" id="GO:0005737">
    <property type="term" value="C:cytoplasm"/>
    <property type="evidence" value="ECO:0007669"/>
    <property type="project" value="TreeGrafter"/>
</dbReference>
<evidence type="ECO:0000256" key="2">
    <source>
        <dbReference type="ARBA" id="ARBA00022801"/>
    </source>
</evidence>